<dbReference type="SUPFAM" id="SSF160574">
    <property type="entry name" value="BT0923-like"/>
    <property type="match status" value="1"/>
</dbReference>
<feature type="chain" id="PRO_5046896848" description="PepSY domain-containing protein" evidence="1">
    <location>
        <begin position="22"/>
        <end position="100"/>
    </location>
</feature>
<proteinExistence type="predicted"/>
<dbReference type="Gene3D" id="3.10.450.360">
    <property type="match status" value="1"/>
</dbReference>
<keyword evidence="1" id="KW-0732">Signal</keyword>
<protein>
    <recommendedName>
        <fullName evidence="4">PepSY domain-containing protein</fullName>
    </recommendedName>
</protein>
<feature type="signal peptide" evidence="1">
    <location>
        <begin position="1"/>
        <end position="21"/>
    </location>
</feature>
<reference evidence="2 3" key="1">
    <citation type="journal article" date="2021" name="Sci. Rep.">
        <title>The distribution of antibiotic resistance genes in chicken gut microbiota commensals.</title>
        <authorList>
            <person name="Juricova H."/>
            <person name="Matiasovicova J."/>
            <person name="Kubasova T."/>
            <person name="Cejkova D."/>
            <person name="Rychlik I."/>
        </authorList>
    </citation>
    <scope>NUCLEOTIDE SEQUENCE [LARGE SCALE GENOMIC DNA]</scope>
    <source>
        <strain evidence="2 3">An801</strain>
    </source>
</reference>
<organism evidence="2 3">
    <name type="scientific">Bacteroides mediterraneensis</name>
    <dbReference type="NCBI Taxonomy" id="1841856"/>
    <lineage>
        <taxon>Bacteria</taxon>
        <taxon>Pseudomonadati</taxon>
        <taxon>Bacteroidota</taxon>
        <taxon>Bacteroidia</taxon>
        <taxon>Bacteroidales</taxon>
        <taxon>Bacteroidaceae</taxon>
        <taxon>Bacteroides</taxon>
    </lineage>
</organism>
<evidence type="ECO:0000256" key="1">
    <source>
        <dbReference type="SAM" id="SignalP"/>
    </source>
</evidence>
<evidence type="ECO:0008006" key="4">
    <source>
        <dbReference type="Google" id="ProtNLM"/>
    </source>
</evidence>
<dbReference type="RefSeq" id="WP_204477230.1">
    <property type="nucleotide sequence ID" value="NZ_CATVUC010000026.1"/>
</dbReference>
<name>A0ABS2EYK4_9BACE</name>
<keyword evidence="3" id="KW-1185">Reference proteome</keyword>
<evidence type="ECO:0000313" key="3">
    <source>
        <dbReference type="Proteomes" id="UP000703295"/>
    </source>
</evidence>
<comment type="caution">
    <text evidence="2">The sequence shown here is derived from an EMBL/GenBank/DDBJ whole genome shotgun (WGS) entry which is preliminary data.</text>
</comment>
<gene>
    <name evidence="2" type="ORF">H6A31_13970</name>
</gene>
<sequence>MKKLFVAAALVMGLGTSVVFAENLNASTDTVTVVNEFKPIEVKDLPQAVQDAITKDYAEWTIKAAYVEETDGVKTYKVVLADLEENTATLIYNEKGEVQE</sequence>
<dbReference type="Proteomes" id="UP000703295">
    <property type="component" value="Unassembled WGS sequence"/>
</dbReference>
<evidence type="ECO:0000313" key="2">
    <source>
        <dbReference type="EMBL" id="MBM6759770.1"/>
    </source>
</evidence>
<dbReference type="EMBL" id="JACJJW010000058">
    <property type="protein sequence ID" value="MBM6759770.1"/>
    <property type="molecule type" value="Genomic_DNA"/>
</dbReference>
<accession>A0ABS2EYK4</accession>